<dbReference type="NCBIfam" id="TIGR00254">
    <property type="entry name" value="GGDEF"/>
    <property type="match status" value="1"/>
</dbReference>
<evidence type="ECO:0000259" key="5">
    <source>
        <dbReference type="PROSITE" id="PS50887"/>
    </source>
</evidence>
<dbReference type="EC" id="2.7.7.65" evidence="1"/>
<dbReference type="SMART" id="SM00267">
    <property type="entry name" value="GGDEF"/>
    <property type="match status" value="1"/>
</dbReference>
<dbReference type="PROSITE" id="PS51257">
    <property type="entry name" value="PROKAR_LIPOPROTEIN"/>
    <property type="match status" value="1"/>
</dbReference>
<dbReference type="PANTHER" id="PTHR45138">
    <property type="entry name" value="REGULATORY COMPONENTS OF SENSORY TRANSDUCTION SYSTEM"/>
    <property type="match status" value="1"/>
</dbReference>
<keyword evidence="3" id="KW-0812">Transmembrane</keyword>
<dbReference type="RefSeq" id="WP_207355692.1">
    <property type="nucleotide sequence ID" value="NZ_CP071503.1"/>
</dbReference>
<dbReference type="PANTHER" id="PTHR45138:SF9">
    <property type="entry name" value="DIGUANYLATE CYCLASE DGCM-RELATED"/>
    <property type="match status" value="1"/>
</dbReference>
<evidence type="ECO:0000313" key="7">
    <source>
        <dbReference type="Proteomes" id="UP000662770"/>
    </source>
</evidence>
<evidence type="ECO:0000256" key="1">
    <source>
        <dbReference type="ARBA" id="ARBA00012528"/>
    </source>
</evidence>
<dbReference type="EMBL" id="CP071503">
    <property type="protein sequence ID" value="QSX34491.1"/>
    <property type="molecule type" value="Genomic_DNA"/>
</dbReference>
<feature type="signal peptide" evidence="4">
    <location>
        <begin position="1"/>
        <end position="29"/>
    </location>
</feature>
<feature type="chain" id="PRO_5046956102" description="diguanylate cyclase" evidence="4">
    <location>
        <begin position="30"/>
        <end position="592"/>
    </location>
</feature>
<dbReference type="Pfam" id="PF00990">
    <property type="entry name" value="GGDEF"/>
    <property type="match status" value="1"/>
</dbReference>
<sequence length="592" mass="67182">MHRSRLRKLVLNTISATVVALMSLSCAYASDYQQQLNEADKIRTSDIQKFSTILDNLQQHFSEMSAYEQASFQYFELYRKIIRGQIKEAIAGYEQLIESEAPEEIKLRSRLTLVNAYSFTQDWKAGLEQLGVLIISSKQITNSKLKDQLLMVAATFYNSLGQYQLGLDYSQQLKSTTTTLRGQCAAAHFEVEAAFGLNNLSSNSDLFAKGIEKCQQANEAVIIGLINNFKIRSLLKEQNYQAAMSLLTQQLPQIENTRYTPLKGLYYSLIAEAAVKLEQWDVVKKYGELAAPLVAQGQSYQSAVRTYRALYEYYVHVNGTTAALEAYKKYAEADKTYVDDIQAKSLAFQLAQHQSIEQQNRIELLDQQNKLLQLQQQLIENESRGRRDILIALFCVIAMLILIIVQSRRSQRHFRLLAQRDGLTGVFNRRHFTHEAHKLLKHALGQRQRVSCIMFDLDYFKQLNDTQGHGAGDAALKSVAEVAKQHCRPEDIMGRIGGEEFCIILPNTSQQQAVEVAERLRGCFEQIEDANVDSSHTITASFGVSETFISGYSLEILMHDTDLAMYNAKSEGRNRVVAFFEQLRLNLQPVVQ</sequence>
<proteinExistence type="predicted"/>
<name>A0ABX7QV05_9GAMM</name>
<keyword evidence="7" id="KW-1185">Reference proteome</keyword>
<comment type="catalytic activity">
    <reaction evidence="2">
        <text>2 GTP = 3',3'-c-di-GMP + 2 diphosphate</text>
        <dbReference type="Rhea" id="RHEA:24898"/>
        <dbReference type="ChEBI" id="CHEBI:33019"/>
        <dbReference type="ChEBI" id="CHEBI:37565"/>
        <dbReference type="ChEBI" id="CHEBI:58805"/>
        <dbReference type="EC" id="2.7.7.65"/>
    </reaction>
</comment>
<dbReference type="Proteomes" id="UP000662770">
    <property type="component" value="Chromosome"/>
</dbReference>
<dbReference type="PROSITE" id="PS50887">
    <property type="entry name" value="GGDEF"/>
    <property type="match status" value="1"/>
</dbReference>
<dbReference type="InterPro" id="IPR000160">
    <property type="entry name" value="GGDEF_dom"/>
</dbReference>
<evidence type="ECO:0000256" key="4">
    <source>
        <dbReference type="SAM" id="SignalP"/>
    </source>
</evidence>
<feature type="transmembrane region" description="Helical" evidence="3">
    <location>
        <begin position="389"/>
        <end position="405"/>
    </location>
</feature>
<dbReference type="InterPro" id="IPR050469">
    <property type="entry name" value="Diguanylate_Cyclase"/>
</dbReference>
<evidence type="ECO:0000256" key="2">
    <source>
        <dbReference type="ARBA" id="ARBA00034247"/>
    </source>
</evidence>
<keyword evidence="3" id="KW-1133">Transmembrane helix</keyword>
<dbReference type="CDD" id="cd01949">
    <property type="entry name" value="GGDEF"/>
    <property type="match status" value="1"/>
</dbReference>
<dbReference type="InterPro" id="IPR043128">
    <property type="entry name" value="Rev_trsase/Diguanyl_cyclase"/>
</dbReference>
<dbReference type="Gene3D" id="3.30.70.270">
    <property type="match status" value="1"/>
</dbReference>
<keyword evidence="3" id="KW-0472">Membrane</keyword>
<gene>
    <name evidence="6" type="ORF">JYB87_04370</name>
</gene>
<dbReference type="InterPro" id="IPR029787">
    <property type="entry name" value="Nucleotide_cyclase"/>
</dbReference>
<accession>A0ABX7QV05</accession>
<protein>
    <recommendedName>
        <fullName evidence="1">diguanylate cyclase</fullName>
        <ecNumber evidence="1">2.7.7.65</ecNumber>
    </recommendedName>
</protein>
<keyword evidence="4" id="KW-0732">Signal</keyword>
<dbReference type="SUPFAM" id="SSF55073">
    <property type="entry name" value="Nucleotide cyclase"/>
    <property type="match status" value="1"/>
</dbReference>
<evidence type="ECO:0000256" key="3">
    <source>
        <dbReference type="SAM" id="Phobius"/>
    </source>
</evidence>
<feature type="domain" description="GGDEF" evidence="5">
    <location>
        <begin position="448"/>
        <end position="581"/>
    </location>
</feature>
<organism evidence="6 7">
    <name type="scientific">Shewanella avicenniae</name>
    <dbReference type="NCBI Taxonomy" id="2814294"/>
    <lineage>
        <taxon>Bacteria</taxon>
        <taxon>Pseudomonadati</taxon>
        <taxon>Pseudomonadota</taxon>
        <taxon>Gammaproteobacteria</taxon>
        <taxon>Alteromonadales</taxon>
        <taxon>Shewanellaceae</taxon>
        <taxon>Shewanella</taxon>
    </lineage>
</organism>
<reference evidence="6 7" key="1">
    <citation type="submission" date="2021-03" db="EMBL/GenBank/DDBJ databases">
        <title>Novel species identification of genus Shewanella.</title>
        <authorList>
            <person name="Liu G."/>
            <person name="Zhang Q."/>
        </authorList>
    </citation>
    <scope>NUCLEOTIDE SEQUENCE [LARGE SCALE GENOMIC DNA]</scope>
    <source>
        <strain evidence="6 7">FJAT-51800</strain>
    </source>
</reference>
<evidence type="ECO:0000313" key="6">
    <source>
        <dbReference type="EMBL" id="QSX34491.1"/>
    </source>
</evidence>